<protein>
    <recommendedName>
        <fullName evidence="3">Kinase</fullName>
    </recommendedName>
</protein>
<dbReference type="RefSeq" id="WP_013534458.1">
    <property type="nucleotide sequence ID" value="NC_014924.1"/>
</dbReference>
<dbReference type="SUPFAM" id="SSF52540">
    <property type="entry name" value="P-loop containing nucleoside triphosphate hydrolases"/>
    <property type="match status" value="1"/>
</dbReference>
<proteinExistence type="predicted"/>
<dbReference type="EMBL" id="CP002446">
    <property type="protein sequence ID" value="ADV26628.1"/>
    <property type="molecule type" value="Genomic_DNA"/>
</dbReference>
<dbReference type="AlphaFoldDB" id="E6WQV6"/>
<dbReference type="Gene3D" id="3.40.50.300">
    <property type="entry name" value="P-loop containing nucleotide triphosphate hydrolases"/>
    <property type="match status" value="1"/>
</dbReference>
<accession>E6WQV6</accession>
<organism evidence="1 2">
    <name type="scientific">Pseudoxanthomonas suwonensis (strain 11-1)</name>
    <dbReference type="NCBI Taxonomy" id="743721"/>
    <lineage>
        <taxon>Bacteria</taxon>
        <taxon>Pseudomonadati</taxon>
        <taxon>Pseudomonadota</taxon>
        <taxon>Gammaproteobacteria</taxon>
        <taxon>Lysobacterales</taxon>
        <taxon>Lysobacteraceae</taxon>
        <taxon>Pseudoxanthomonas</taxon>
    </lineage>
</organism>
<dbReference type="HOGENOM" id="CLU_056986_2_1_6"/>
<dbReference type="KEGG" id="psu:Psesu_0775"/>
<evidence type="ECO:0000313" key="2">
    <source>
        <dbReference type="Proteomes" id="UP000008632"/>
    </source>
</evidence>
<reference evidence="1 2" key="1">
    <citation type="submission" date="2011-01" db="EMBL/GenBank/DDBJ databases">
        <title>Complete sequence of Pseudoxanthomonas suwonensis 11-1.</title>
        <authorList>
            <consortium name="US DOE Joint Genome Institute"/>
            <person name="Lucas S."/>
            <person name="Copeland A."/>
            <person name="Lapidus A."/>
            <person name="Cheng J.-F."/>
            <person name="Goodwin L."/>
            <person name="Pitluck S."/>
            <person name="Teshima H."/>
            <person name="Detter J.C."/>
            <person name="Han C."/>
            <person name="Tapia R."/>
            <person name="Land M."/>
            <person name="Hauser L."/>
            <person name="Kyrpides N."/>
            <person name="Ivanova N."/>
            <person name="Ovchinnikova G."/>
            <person name="Siebers A.K."/>
            <person name="Allgaier M."/>
            <person name="Thelen M.P."/>
            <person name="Hugenholtz P."/>
            <person name="Gladden J."/>
            <person name="Woyke T."/>
        </authorList>
    </citation>
    <scope>NUCLEOTIDE SEQUENCE [LARGE SCALE GENOMIC DNA]</scope>
    <source>
        <strain evidence="2">11-1</strain>
    </source>
</reference>
<evidence type="ECO:0000313" key="1">
    <source>
        <dbReference type="EMBL" id="ADV26628.1"/>
    </source>
</evidence>
<name>E6WQV6_PSEUU</name>
<gene>
    <name evidence="1" type="ordered locus">Psesu_0775</name>
</gene>
<dbReference type="eggNOG" id="COG4240">
    <property type="taxonomic scope" value="Bacteria"/>
</dbReference>
<evidence type="ECO:0008006" key="3">
    <source>
        <dbReference type="Google" id="ProtNLM"/>
    </source>
</evidence>
<dbReference type="STRING" id="743721.Psesu_0775"/>
<sequence length="275" mass="30059">MDTATHDAGFPEALVRTALEGLPRTPGMQVLGISGLQGSGKSTLAAQVVRAAGEAGLSAAGLSLDDFYLTREQRLRLAATVHPLLATRGPPGTHDVPLALATIDALRAGDTPPLPRFDKLADDRLPPGQWTRPTRPLDLLVFEGWCLGVPAEDEQALATPVNALEAGEDPDGTWRRYCNDALARDYPALWSRLDRLWFLQPPGFDAVYEWRSQQEQALQAASPGRRGMDPAALRRFIGHYERVSRQALRTLPDLADTLVQLDHGRHIIGRRTAQT</sequence>
<keyword evidence="2" id="KW-1185">Reference proteome</keyword>
<dbReference type="InterPro" id="IPR027417">
    <property type="entry name" value="P-loop_NTPase"/>
</dbReference>
<dbReference type="Proteomes" id="UP000008632">
    <property type="component" value="Chromosome"/>
</dbReference>